<protein>
    <submittedName>
        <fullName evidence="1">Tir chaperone protein (CesT) family protein</fullName>
    </submittedName>
</protein>
<organism evidence="1 2">
    <name type="scientific">Succinivibrio dextrinosolvens DSM 3072</name>
    <dbReference type="NCBI Taxonomy" id="1123324"/>
    <lineage>
        <taxon>Bacteria</taxon>
        <taxon>Pseudomonadati</taxon>
        <taxon>Pseudomonadota</taxon>
        <taxon>Gammaproteobacteria</taxon>
        <taxon>Aeromonadales</taxon>
        <taxon>Succinivibrionaceae</taxon>
        <taxon>Succinivibrio</taxon>
    </lineage>
</organism>
<dbReference type="AlphaFoldDB" id="A0A1T4UVW2"/>
<sequence>MSLFENIMKDFSEETNLEVKIESDNSCAFEFEDLLIVLQYRQAADDIVMFCPLSDPEKIPVFSKEVLYKALSLSFNGEGTGGNFIGISEGALILSRIIPIEQLDGKKLMKILSEFSDKAVFIRDVLKDVYSISKGDEDLGTRDSAKSSVASSLMDVLPV</sequence>
<name>A0A1T4UVW2_9GAMM</name>
<dbReference type="EMBL" id="FUXX01000001">
    <property type="protein sequence ID" value="SKA56804.1"/>
    <property type="molecule type" value="Genomic_DNA"/>
</dbReference>
<keyword evidence="2" id="KW-1185">Reference proteome</keyword>
<proteinExistence type="predicted"/>
<accession>A0A1T4UVW2</accession>
<dbReference type="GO" id="GO:0030254">
    <property type="term" value="P:protein secretion by the type III secretion system"/>
    <property type="evidence" value="ECO:0007669"/>
    <property type="project" value="InterPro"/>
</dbReference>
<dbReference type="Gene3D" id="3.30.1460.10">
    <property type="match status" value="1"/>
</dbReference>
<reference evidence="2" key="1">
    <citation type="submission" date="2017-02" db="EMBL/GenBank/DDBJ databases">
        <authorList>
            <person name="Varghese N."/>
            <person name="Submissions S."/>
        </authorList>
    </citation>
    <scope>NUCLEOTIDE SEQUENCE [LARGE SCALE GENOMIC DNA]</scope>
    <source>
        <strain evidence="2">DSM 3072</strain>
    </source>
</reference>
<gene>
    <name evidence="1" type="ORF">SAMN02745213_00086</name>
</gene>
<dbReference type="CDD" id="cd16364">
    <property type="entry name" value="T3SC_I-like"/>
    <property type="match status" value="1"/>
</dbReference>
<dbReference type="InterPro" id="IPR010261">
    <property type="entry name" value="Tir_chaperone"/>
</dbReference>
<dbReference type="Pfam" id="PF05932">
    <property type="entry name" value="CesT"/>
    <property type="match status" value="1"/>
</dbReference>
<dbReference type="SUPFAM" id="SSF69635">
    <property type="entry name" value="Type III secretory system chaperone-like"/>
    <property type="match status" value="1"/>
</dbReference>
<dbReference type="Proteomes" id="UP000242432">
    <property type="component" value="Unassembled WGS sequence"/>
</dbReference>
<evidence type="ECO:0000313" key="1">
    <source>
        <dbReference type="EMBL" id="SKA56804.1"/>
    </source>
</evidence>
<evidence type="ECO:0000313" key="2">
    <source>
        <dbReference type="Proteomes" id="UP000242432"/>
    </source>
</evidence>